<dbReference type="OrthoDB" id="419770at2759"/>
<feature type="region of interest" description="Disordered" evidence="1">
    <location>
        <begin position="479"/>
        <end position="513"/>
    </location>
</feature>
<accession>A0A2C5Y7Q9</accession>
<feature type="region of interest" description="Disordered" evidence="1">
    <location>
        <begin position="1"/>
        <end position="34"/>
    </location>
</feature>
<protein>
    <submittedName>
        <fullName evidence="2">Uncharacterized protein</fullName>
    </submittedName>
</protein>
<evidence type="ECO:0000313" key="2">
    <source>
        <dbReference type="EMBL" id="PHH65525.1"/>
    </source>
</evidence>
<feature type="compositionally biased region" description="Pro residues" evidence="1">
    <location>
        <begin position="446"/>
        <end position="457"/>
    </location>
</feature>
<gene>
    <name evidence="2" type="ORF">CDD81_2305</name>
</gene>
<dbReference type="STRING" id="1399860.A0A2C5Y7Q9"/>
<reference evidence="2 3" key="1">
    <citation type="submission" date="2017-06" db="EMBL/GenBank/DDBJ databases">
        <title>Ant-infecting Ophiocordyceps genomes reveal a high diversity of potential behavioral manipulation genes and a possible major role for enterotoxins.</title>
        <authorList>
            <person name="De Bekker C."/>
            <person name="Evans H.C."/>
            <person name="Brachmann A."/>
            <person name="Hughes D.P."/>
        </authorList>
    </citation>
    <scope>NUCLEOTIDE SEQUENCE [LARGE SCALE GENOMIC DNA]</scope>
    <source>
        <strain evidence="2 3">Map64</strain>
    </source>
</reference>
<feature type="compositionally biased region" description="Basic residues" evidence="1">
    <location>
        <begin position="350"/>
        <end position="361"/>
    </location>
</feature>
<proteinExistence type="predicted"/>
<sequence>MEGVSMSGSGAAEEGSGSEWPRRRGLRLKRRNARHQAAATEQFLAHVAAADIPLPSIEHGSDDAEPWSAPHTPAGRAGPWLSPRFPAWRMDSAHSPESSRPSTAQSTQTSASLFSRCSLSDAPSSQCPSPPHGDKTLRPCHLRKAPWTLPMDHHLWATYSLYLQDPKLTPFRIGKTGIPPSGVCARVARAAKTRWKGARVQRARHPSRSPTPTAALHSPYVEWPHTCAATRARLRHLCKAHGPDPAPSARPLLAPSPTPCPKTAARRRLRRTAPDPSVFSASDMALSLSLCTSASMQPHAPLAQLTAEQPPLPAPALHPRLASPFALRTYGPSASTNLPDSFAIGPQPRRLAHSVATRRRLASPLRLDQSRSSTNKRPSRQSLLEPPRSKRPSLASDFWTDPLSPPAHASFDAFCSTSSSLRDKLFVPRTNLQELFDASHPHEPPAPHQPPPPPPRLASPFAAKTASFSFPNRRFAPLPLDIDPAPRPFASMHRPSTQSSHDGASDHARPSLANRLAYIDSRLKDLRQRDANLRRSESPF</sequence>
<feature type="compositionally biased region" description="Basic residues" evidence="1">
    <location>
        <begin position="23"/>
        <end position="34"/>
    </location>
</feature>
<name>A0A2C5Y7Q9_9HYPO</name>
<feature type="region of interest" description="Disordered" evidence="1">
    <location>
        <begin position="245"/>
        <end position="278"/>
    </location>
</feature>
<feature type="compositionally biased region" description="Pro residues" evidence="1">
    <location>
        <begin position="245"/>
        <end position="260"/>
    </location>
</feature>
<dbReference type="AlphaFoldDB" id="A0A2C5Y7Q9"/>
<organism evidence="2 3">
    <name type="scientific">Ophiocordyceps australis</name>
    <dbReference type="NCBI Taxonomy" id="1399860"/>
    <lineage>
        <taxon>Eukaryota</taxon>
        <taxon>Fungi</taxon>
        <taxon>Dikarya</taxon>
        <taxon>Ascomycota</taxon>
        <taxon>Pezizomycotina</taxon>
        <taxon>Sordariomycetes</taxon>
        <taxon>Hypocreomycetidae</taxon>
        <taxon>Hypocreales</taxon>
        <taxon>Ophiocordycipitaceae</taxon>
        <taxon>Ophiocordyceps</taxon>
    </lineage>
</organism>
<feature type="compositionally biased region" description="Low complexity" evidence="1">
    <location>
        <begin position="1"/>
        <end position="19"/>
    </location>
</feature>
<evidence type="ECO:0000256" key="1">
    <source>
        <dbReference type="SAM" id="MobiDB-lite"/>
    </source>
</evidence>
<feature type="region of interest" description="Disordered" evidence="1">
    <location>
        <begin position="437"/>
        <end position="460"/>
    </location>
</feature>
<feature type="compositionally biased region" description="Polar residues" evidence="1">
    <location>
        <begin position="370"/>
        <end position="382"/>
    </location>
</feature>
<feature type="compositionally biased region" description="Low complexity" evidence="1">
    <location>
        <begin position="98"/>
        <end position="112"/>
    </location>
</feature>
<feature type="region of interest" description="Disordered" evidence="1">
    <location>
        <begin position="338"/>
        <end position="398"/>
    </location>
</feature>
<dbReference type="Proteomes" id="UP000226192">
    <property type="component" value="Unassembled WGS sequence"/>
</dbReference>
<dbReference type="EMBL" id="NJET01000017">
    <property type="protein sequence ID" value="PHH65525.1"/>
    <property type="molecule type" value="Genomic_DNA"/>
</dbReference>
<evidence type="ECO:0000313" key="3">
    <source>
        <dbReference type="Proteomes" id="UP000226192"/>
    </source>
</evidence>
<keyword evidence="3" id="KW-1185">Reference proteome</keyword>
<comment type="caution">
    <text evidence="2">The sequence shown here is derived from an EMBL/GenBank/DDBJ whole genome shotgun (WGS) entry which is preliminary data.</text>
</comment>
<feature type="region of interest" description="Disordered" evidence="1">
    <location>
        <begin position="55"/>
        <end position="113"/>
    </location>
</feature>